<name>E0VKK5_PEDHC</name>
<proteinExistence type="predicted"/>
<dbReference type="EnsemblMetazoa" id="PHUM266330-RA">
    <property type="protein sequence ID" value="PHUM266330-PA"/>
    <property type="gene ID" value="PHUM266330"/>
</dbReference>
<feature type="region of interest" description="Disordered" evidence="1">
    <location>
        <begin position="1"/>
        <end position="27"/>
    </location>
</feature>
<dbReference type="AlphaFoldDB" id="E0VKK5"/>
<dbReference type="EMBL" id="DS235248">
    <property type="protein sequence ID" value="EEB13911.1"/>
    <property type="molecule type" value="Genomic_DNA"/>
</dbReference>
<protein>
    <submittedName>
        <fullName evidence="2 3">Uncharacterized protein</fullName>
    </submittedName>
</protein>
<dbReference type="InParanoid" id="E0VKK5"/>
<reference evidence="2" key="1">
    <citation type="submission" date="2007-04" db="EMBL/GenBank/DDBJ databases">
        <title>Annotation of Pediculus humanus corporis strain USDA.</title>
        <authorList>
            <person name="Kirkness E."/>
            <person name="Hannick L."/>
            <person name="Hass B."/>
            <person name="Bruggner R."/>
            <person name="Lawson D."/>
            <person name="Bidwell S."/>
            <person name="Joardar V."/>
            <person name="Caler E."/>
            <person name="Walenz B."/>
            <person name="Inman J."/>
            <person name="Schobel S."/>
            <person name="Galinsky K."/>
            <person name="Amedeo P."/>
            <person name="Strausberg R."/>
        </authorList>
    </citation>
    <scope>NUCLEOTIDE SEQUENCE</scope>
    <source>
        <strain evidence="2">USDA</strain>
    </source>
</reference>
<feature type="compositionally biased region" description="Basic and acidic residues" evidence="1">
    <location>
        <begin position="15"/>
        <end position="27"/>
    </location>
</feature>
<dbReference type="GeneID" id="8235530"/>
<organism>
    <name type="scientific">Pediculus humanus subsp. corporis</name>
    <name type="common">Body louse</name>
    <dbReference type="NCBI Taxonomy" id="121224"/>
    <lineage>
        <taxon>Eukaryota</taxon>
        <taxon>Metazoa</taxon>
        <taxon>Ecdysozoa</taxon>
        <taxon>Arthropoda</taxon>
        <taxon>Hexapoda</taxon>
        <taxon>Insecta</taxon>
        <taxon>Pterygota</taxon>
        <taxon>Neoptera</taxon>
        <taxon>Paraneoptera</taxon>
        <taxon>Psocodea</taxon>
        <taxon>Troctomorpha</taxon>
        <taxon>Phthiraptera</taxon>
        <taxon>Anoplura</taxon>
        <taxon>Pediculidae</taxon>
        <taxon>Pediculus</taxon>
    </lineage>
</organism>
<evidence type="ECO:0000256" key="1">
    <source>
        <dbReference type="SAM" id="MobiDB-lite"/>
    </source>
</evidence>
<dbReference type="VEuPathDB" id="VectorBase:PHUM266330"/>
<reference evidence="3" key="3">
    <citation type="submission" date="2020-05" db="UniProtKB">
        <authorList>
            <consortium name="EnsemblMetazoa"/>
        </authorList>
    </citation>
    <scope>IDENTIFICATION</scope>
    <source>
        <strain evidence="3">USDA</strain>
    </source>
</reference>
<evidence type="ECO:0000313" key="2">
    <source>
        <dbReference type="EMBL" id="EEB13911.1"/>
    </source>
</evidence>
<evidence type="ECO:0000313" key="4">
    <source>
        <dbReference type="Proteomes" id="UP000009046"/>
    </source>
</evidence>
<dbReference type="EMBL" id="AAZO01003080">
    <property type="status" value="NOT_ANNOTATED_CDS"/>
    <property type="molecule type" value="Genomic_DNA"/>
</dbReference>
<dbReference type="Proteomes" id="UP000009046">
    <property type="component" value="Unassembled WGS sequence"/>
</dbReference>
<keyword evidence="4" id="KW-1185">Reference proteome</keyword>
<sequence length="75" mass="8473">MSNPPSAAIINVTLKRKEREGREKSEREGFVKDVRMVFRRKTRKDYGGIIISCGGGGGNDDDDLYMNLYTGKNIF</sequence>
<dbReference type="KEGG" id="phu:Phum_PHUM266330"/>
<dbReference type="HOGENOM" id="CLU_2674070_0_0_1"/>
<dbReference type="CTD" id="8235530"/>
<gene>
    <name evidence="3" type="primary">8235530</name>
    <name evidence="2" type="ORF">Phum_PHUM266330</name>
</gene>
<evidence type="ECO:0000313" key="3">
    <source>
        <dbReference type="EnsemblMetazoa" id="PHUM266330-PA"/>
    </source>
</evidence>
<dbReference type="RefSeq" id="XP_002426649.1">
    <property type="nucleotide sequence ID" value="XM_002426604.1"/>
</dbReference>
<reference evidence="2" key="2">
    <citation type="submission" date="2007-04" db="EMBL/GenBank/DDBJ databases">
        <title>The genome of the human body louse.</title>
        <authorList>
            <consortium name="The Human Body Louse Genome Consortium"/>
            <person name="Kirkness E."/>
            <person name="Walenz B."/>
            <person name="Hass B."/>
            <person name="Bruggner R."/>
            <person name="Strausberg R."/>
        </authorList>
    </citation>
    <scope>NUCLEOTIDE SEQUENCE</scope>
    <source>
        <strain evidence="2">USDA</strain>
    </source>
</reference>
<accession>E0VKK5</accession>